<feature type="compositionally biased region" description="Basic and acidic residues" evidence="1">
    <location>
        <begin position="47"/>
        <end position="59"/>
    </location>
</feature>
<protein>
    <submittedName>
        <fullName evidence="2">Unannotated protein</fullName>
    </submittedName>
</protein>
<reference evidence="2" key="1">
    <citation type="submission" date="2020-05" db="EMBL/GenBank/DDBJ databases">
        <authorList>
            <person name="Chiriac C."/>
            <person name="Salcher M."/>
            <person name="Ghai R."/>
            <person name="Kavagutti S V."/>
        </authorList>
    </citation>
    <scope>NUCLEOTIDE SEQUENCE</scope>
</reference>
<dbReference type="AlphaFoldDB" id="A0A6J6B4Z2"/>
<name>A0A6J6B4Z2_9ZZZZ</name>
<evidence type="ECO:0000256" key="1">
    <source>
        <dbReference type="SAM" id="MobiDB-lite"/>
    </source>
</evidence>
<sequence length="79" mass="8491">MGGHTAIAAIKTAVPTVGNKALYPGNAVLSEKAKTERTKRKAPAQTNKEEFADLREKKLFGTKRRSAPIPNSQARVGSE</sequence>
<feature type="region of interest" description="Disordered" evidence="1">
    <location>
        <begin position="33"/>
        <end position="79"/>
    </location>
</feature>
<proteinExistence type="predicted"/>
<gene>
    <name evidence="2" type="ORF">UFOPK1419_00215</name>
</gene>
<accession>A0A6J6B4Z2</accession>
<dbReference type="EMBL" id="CAEZSK010000016">
    <property type="protein sequence ID" value="CAB4534110.1"/>
    <property type="molecule type" value="Genomic_DNA"/>
</dbReference>
<feature type="compositionally biased region" description="Polar residues" evidence="1">
    <location>
        <begin position="69"/>
        <end position="79"/>
    </location>
</feature>
<evidence type="ECO:0000313" key="2">
    <source>
        <dbReference type="EMBL" id="CAB4534110.1"/>
    </source>
</evidence>
<organism evidence="2">
    <name type="scientific">freshwater metagenome</name>
    <dbReference type="NCBI Taxonomy" id="449393"/>
    <lineage>
        <taxon>unclassified sequences</taxon>
        <taxon>metagenomes</taxon>
        <taxon>ecological metagenomes</taxon>
    </lineage>
</organism>